<accession>A0A917DG07</accession>
<dbReference type="InterPro" id="IPR006121">
    <property type="entry name" value="HMA_dom"/>
</dbReference>
<protein>
    <recommendedName>
        <fullName evidence="4">HMA domain-containing protein</fullName>
    </recommendedName>
</protein>
<dbReference type="EMBL" id="BMFG01000011">
    <property type="protein sequence ID" value="GGD34038.1"/>
    <property type="molecule type" value="Genomic_DNA"/>
</dbReference>
<dbReference type="CDD" id="cd00371">
    <property type="entry name" value="HMA"/>
    <property type="match status" value="1"/>
</dbReference>
<evidence type="ECO:0000313" key="5">
    <source>
        <dbReference type="EMBL" id="GGD34038.1"/>
    </source>
</evidence>
<organism evidence="5 6">
    <name type="scientific">Flavobacterium orientale</name>
    <dbReference type="NCBI Taxonomy" id="1756020"/>
    <lineage>
        <taxon>Bacteria</taxon>
        <taxon>Pseudomonadati</taxon>
        <taxon>Bacteroidota</taxon>
        <taxon>Flavobacteriia</taxon>
        <taxon>Flavobacteriales</taxon>
        <taxon>Flavobacteriaceae</taxon>
        <taxon>Flavobacterium</taxon>
    </lineage>
</organism>
<dbReference type="PROSITE" id="PS50846">
    <property type="entry name" value="HMA_2"/>
    <property type="match status" value="1"/>
</dbReference>
<dbReference type="InterPro" id="IPR036163">
    <property type="entry name" value="HMA_dom_sf"/>
</dbReference>
<sequence length="166" mass="18100">MKITQSLLALAICGVLFTSCKENAKDENDTATVEILDETPAQLATASFTIEGMHCAVGCAGTIQKKLAKLEGVEEVDVDFDNKKATITYDANKQTPEILVQTVENISKDYIISDVTSSADKAFYSEKDKKKKNKKEASKSEETTEAKKECSKDKKACCASKKAETL</sequence>
<dbReference type="Gene3D" id="3.30.70.100">
    <property type="match status" value="1"/>
</dbReference>
<keyword evidence="6" id="KW-1185">Reference proteome</keyword>
<evidence type="ECO:0000259" key="4">
    <source>
        <dbReference type="PROSITE" id="PS50846"/>
    </source>
</evidence>
<dbReference type="Proteomes" id="UP000625735">
    <property type="component" value="Unassembled WGS sequence"/>
</dbReference>
<reference evidence="5" key="1">
    <citation type="journal article" date="2014" name="Int. J. Syst. Evol. Microbiol.">
        <title>Complete genome sequence of Corynebacterium casei LMG S-19264T (=DSM 44701T), isolated from a smear-ripened cheese.</title>
        <authorList>
            <consortium name="US DOE Joint Genome Institute (JGI-PGF)"/>
            <person name="Walter F."/>
            <person name="Albersmeier A."/>
            <person name="Kalinowski J."/>
            <person name="Ruckert C."/>
        </authorList>
    </citation>
    <scope>NUCLEOTIDE SEQUENCE</scope>
    <source>
        <strain evidence="5">CGMCC 1.12506</strain>
    </source>
</reference>
<name>A0A917DG07_9FLAO</name>
<keyword evidence="1" id="KW-0479">Metal-binding</keyword>
<reference evidence="5" key="2">
    <citation type="submission" date="2020-09" db="EMBL/GenBank/DDBJ databases">
        <authorList>
            <person name="Sun Q."/>
            <person name="Zhou Y."/>
        </authorList>
    </citation>
    <scope>NUCLEOTIDE SEQUENCE</scope>
    <source>
        <strain evidence="5">CGMCC 1.12506</strain>
    </source>
</reference>
<dbReference type="PROSITE" id="PS51257">
    <property type="entry name" value="PROKAR_LIPOPROTEIN"/>
    <property type="match status" value="1"/>
</dbReference>
<dbReference type="AlphaFoldDB" id="A0A917DG07"/>
<evidence type="ECO:0000256" key="1">
    <source>
        <dbReference type="ARBA" id="ARBA00022723"/>
    </source>
</evidence>
<feature type="chain" id="PRO_5037782258" description="HMA domain-containing protein" evidence="3">
    <location>
        <begin position="25"/>
        <end position="166"/>
    </location>
</feature>
<feature type="compositionally biased region" description="Basic and acidic residues" evidence="2">
    <location>
        <begin position="135"/>
        <end position="166"/>
    </location>
</feature>
<proteinExistence type="predicted"/>
<dbReference type="RefSeq" id="WP_188362925.1">
    <property type="nucleotide sequence ID" value="NZ_BMFG01000011.1"/>
</dbReference>
<feature type="signal peptide" evidence="3">
    <location>
        <begin position="1"/>
        <end position="24"/>
    </location>
</feature>
<dbReference type="GO" id="GO:0046872">
    <property type="term" value="F:metal ion binding"/>
    <property type="evidence" value="ECO:0007669"/>
    <property type="project" value="UniProtKB-KW"/>
</dbReference>
<dbReference type="SUPFAM" id="SSF55008">
    <property type="entry name" value="HMA, heavy metal-associated domain"/>
    <property type="match status" value="1"/>
</dbReference>
<feature type="domain" description="HMA" evidence="4">
    <location>
        <begin position="44"/>
        <end position="111"/>
    </location>
</feature>
<keyword evidence="3" id="KW-0732">Signal</keyword>
<gene>
    <name evidence="5" type="ORF">GCM10011343_25010</name>
</gene>
<feature type="region of interest" description="Disordered" evidence="2">
    <location>
        <begin position="130"/>
        <end position="166"/>
    </location>
</feature>
<evidence type="ECO:0000256" key="3">
    <source>
        <dbReference type="SAM" id="SignalP"/>
    </source>
</evidence>
<evidence type="ECO:0000256" key="2">
    <source>
        <dbReference type="SAM" id="MobiDB-lite"/>
    </source>
</evidence>
<evidence type="ECO:0000313" key="6">
    <source>
        <dbReference type="Proteomes" id="UP000625735"/>
    </source>
</evidence>
<dbReference type="FunFam" id="3.30.70.100:FF:000001">
    <property type="entry name" value="ATPase copper transporting beta"/>
    <property type="match status" value="1"/>
</dbReference>
<comment type="caution">
    <text evidence="5">The sequence shown here is derived from an EMBL/GenBank/DDBJ whole genome shotgun (WGS) entry which is preliminary data.</text>
</comment>
<dbReference type="Pfam" id="PF00403">
    <property type="entry name" value="HMA"/>
    <property type="match status" value="1"/>
</dbReference>